<sequence length="219" mass="24257">MQNSPKKAINTSEIEKCLALAGVCQAAALVKEISKHGSCDEQAYRASIESITITDSDNTEQVYGQMSNLKLGFDILHAQLGNSSTPKDTVITRYIANLLSIERKLARSSKRMTELGDRINHIKRQQLHLDLFSGQMLANLASVYSDVVSPVTAKIQVSGDPQLLKQVDNQHKVRALLLAGVRSAVLWRQLGGKRRQILLNRQRILVCAEQALAQINQSR</sequence>
<dbReference type="GO" id="GO:0005737">
    <property type="term" value="C:cytoplasm"/>
    <property type="evidence" value="ECO:0007669"/>
    <property type="project" value="UniProtKB-SubCell"/>
</dbReference>
<evidence type="ECO:0000256" key="4">
    <source>
        <dbReference type="HAMAP-Rule" id="MF_00695"/>
    </source>
</evidence>
<gene>
    <name evidence="4" type="primary">hflD</name>
    <name evidence="5" type="ORF">FX988_00294</name>
</gene>
<accession>A0A857JDI1</accession>
<organism evidence="5 6">
    <name type="scientific">Paraglaciecola mesophila</name>
    <dbReference type="NCBI Taxonomy" id="197222"/>
    <lineage>
        <taxon>Bacteria</taxon>
        <taxon>Pseudomonadati</taxon>
        <taxon>Pseudomonadota</taxon>
        <taxon>Gammaproteobacteria</taxon>
        <taxon>Alteromonadales</taxon>
        <taxon>Alteromonadaceae</taxon>
        <taxon>Paraglaciecola</taxon>
    </lineage>
</organism>
<name>A0A857JDI1_9ALTE</name>
<dbReference type="HAMAP" id="MF_00695">
    <property type="entry name" value="HflD_protein"/>
    <property type="match status" value="1"/>
</dbReference>
<evidence type="ECO:0000256" key="2">
    <source>
        <dbReference type="ARBA" id="ARBA00022490"/>
    </source>
</evidence>
<comment type="similarity">
    <text evidence="4">Belongs to the HflD family.</text>
</comment>
<dbReference type="InterPro" id="IPR035932">
    <property type="entry name" value="HflD-like_sf"/>
</dbReference>
<keyword evidence="6" id="KW-1185">Reference proteome</keyword>
<evidence type="ECO:0000313" key="6">
    <source>
        <dbReference type="Proteomes" id="UP000464524"/>
    </source>
</evidence>
<dbReference type="InterPro" id="IPR007451">
    <property type="entry name" value="HflD"/>
</dbReference>
<keyword evidence="1 4" id="KW-1003">Cell membrane</keyword>
<dbReference type="Gene3D" id="1.10.3890.10">
    <property type="entry name" value="HflD-like"/>
    <property type="match status" value="1"/>
</dbReference>
<dbReference type="AlphaFoldDB" id="A0A857JDI1"/>
<dbReference type="KEGG" id="pmes:FX988_00294"/>
<dbReference type="NCBIfam" id="NF001246">
    <property type="entry name" value="PRK00218.1-2"/>
    <property type="match status" value="1"/>
</dbReference>
<evidence type="ECO:0000256" key="1">
    <source>
        <dbReference type="ARBA" id="ARBA00022475"/>
    </source>
</evidence>
<protein>
    <recommendedName>
        <fullName evidence="4">High frequency lysogenization protein HflD homolog</fullName>
    </recommendedName>
</protein>
<dbReference type="RefSeq" id="WP_160178014.1">
    <property type="nucleotide sequence ID" value="NZ_CP047656.1"/>
</dbReference>
<dbReference type="Proteomes" id="UP000464524">
    <property type="component" value="Chromosome"/>
</dbReference>
<keyword evidence="3 4" id="KW-0472">Membrane</keyword>
<proteinExistence type="inferred from homology"/>
<dbReference type="Pfam" id="PF04356">
    <property type="entry name" value="DUF489"/>
    <property type="match status" value="1"/>
</dbReference>
<dbReference type="SUPFAM" id="SSF101322">
    <property type="entry name" value="YcfC-like"/>
    <property type="match status" value="1"/>
</dbReference>
<keyword evidence="2 4" id="KW-0963">Cytoplasm</keyword>
<evidence type="ECO:0000313" key="5">
    <source>
        <dbReference type="EMBL" id="QHJ10085.1"/>
    </source>
</evidence>
<comment type="subcellular location">
    <subcellularLocation>
        <location evidence="4">Cytoplasm</location>
    </subcellularLocation>
    <subcellularLocation>
        <location evidence="4">Cell membrane</location>
        <topology evidence="4">Peripheral membrane protein</topology>
        <orientation evidence="4">Cytoplasmic side</orientation>
    </subcellularLocation>
</comment>
<dbReference type="PANTHER" id="PTHR38100:SF1">
    <property type="entry name" value="HIGH FREQUENCY LYSOGENIZATION PROTEIN HFLD"/>
    <property type="match status" value="1"/>
</dbReference>
<dbReference type="GO" id="GO:0005886">
    <property type="term" value="C:plasma membrane"/>
    <property type="evidence" value="ECO:0007669"/>
    <property type="project" value="UniProtKB-SubCell"/>
</dbReference>
<reference evidence="5 6" key="1">
    <citation type="submission" date="2019-12" db="EMBL/GenBank/DDBJ databases">
        <title>Genome sequencing and assembly of endphytes of Porphyra tenera.</title>
        <authorList>
            <person name="Park J.M."/>
            <person name="Shin R."/>
            <person name="Jo S.H."/>
        </authorList>
    </citation>
    <scope>NUCLEOTIDE SEQUENCE [LARGE SCALE GENOMIC DNA]</scope>
    <source>
        <strain evidence="5 6">GPM4</strain>
    </source>
</reference>
<dbReference type="PANTHER" id="PTHR38100">
    <property type="entry name" value="HIGH FREQUENCY LYSOGENIZATION PROTEIN HFLD"/>
    <property type="match status" value="1"/>
</dbReference>
<dbReference type="EMBL" id="CP047656">
    <property type="protein sequence ID" value="QHJ10085.1"/>
    <property type="molecule type" value="Genomic_DNA"/>
</dbReference>
<dbReference type="OrthoDB" id="9788031at2"/>
<evidence type="ECO:0000256" key="3">
    <source>
        <dbReference type="ARBA" id="ARBA00023136"/>
    </source>
</evidence>
<dbReference type="NCBIfam" id="NF001248">
    <property type="entry name" value="PRK00218.1-4"/>
    <property type="match status" value="1"/>
</dbReference>